<gene>
    <name evidence="1" type="ORF">KOR42_22620</name>
</gene>
<dbReference type="EMBL" id="SIHI01000001">
    <property type="protein sequence ID" value="TWT58875.1"/>
    <property type="molecule type" value="Genomic_DNA"/>
</dbReference>
<name>A0A5C5X9N4_9PLAN</name>
<dbReference type="Proteomes" id="UP000317243">
    <property type="component" value="Unassembled WGS sequence"/>
</dbReference>
<accession>A0A5C5X9N4</accession>
<comment type="caution">
    <text evidence="1">The sequence shown here is derived from an EMBL/GenBank/DDBJ whole genome shotgun (WGS) entry which is preliminary data.</text>
</comment>
<sequence length="131" mass="14627">MLVHPEVAFRDCQHCLEFFYEEDGPNIGKVKCGRDKQPLKRPMGCPAPCRREGGSCPKGTPEKPVELSVRQAKAYEHFRRCRITGQWPDDELVMQRAVALSELEEGNSRRQQSDAIAGAVQLAMVTALTGN</sequence>
<dbReference type="AlphaFoldDB" id="A0A5C5X9N4"/>
<proteinExistence type="predicted"/>
<protein>
    <submittedName>
        <fullName evidence="1">Uncharacterized protein</fullName>
    </submittedName>
</protein>
<evidence type="ECO:0000313" key="2">
    <source>
        <dbReference type="Proteomes" id="UP000317243"/>
    </source>
</evidence>
<reference evidence="1 2" key="1">
    <citation type="submission" date="2019-02" db="EMBL/GenBank/DDBJ databases">
        <title>Deep-cultivation of Planctomycetes and their phenomic and genomic characterization uncovers novel biology.</title>
        <authorList>
            <person name="Wiegand S."/>
            <person name="Jogler M."/>
            <person name="Boedeker C."/>
            <person name="Pinto D."/>
            <person name="Vollmers J."/>
            <person name="Rivas-Marin E."/>
            <person name="Kohn T."/>
            <person name="Peeters S.H."/>
            <person name="Heuer A."/>
            <person name="Rast P."/>
            <person name="Oberbeckmann S."/>
            <person name="Bunk B."/>
            <person name="Jeske O."/>
            <person name="Meyerdierks A."/>
            <person name="Storesund J.E."/>
            <person name="Kallscheuer N."/>
            <person name="Luecker S."/>
            <person name="Lage O.M."/>
            <person name="Pohl T."/>
            <person name="Merkel B.J."/>
            <person name="Hornburger P."/>
            <person name="Mueller R.-W."/>
            <person name="Bruemmer F."/>
            <person name="Labrenz M."/>
            <person name="Spormann A.M."/>
            <person name="Op Den Camp H."/>
            <person name="Overmann J."/>
            <person name="Amann R."/>
            <person name="Jetten M.S.M."/>
            <person name="Mascher T."/>
            <person name="Medema M.H."/>
            <person name="Devos D.P."/>
            <person name="Kaster A.-K."/>
            <person name="Ovreas L."/>
            <person name="Rohde M."/>
            <person name="Galperin M.Y."/>
            <person name="Jogler C."/>
        </authorList>
    </citation>
    <scope>NUCLEOTIDE SEQUENCE [LARGE SCALE GENOMIC DNA]</scope>
    <source>
        <strain evidence="1 2">KOR42</strain>
    </source>
</reference>
<dbReference type="OrthoDB" id="288054at2"/>
<evidence type="ECO:0000313" key="1">
    <source>
        <dbReference type="EMBL" id="TWT58875.1"/>
    </source>
</evidence>
<organism evidence="1 2">
    <name type="scientific">Thalassoglobus neptunius</name>
    <dbReference type="NCBI Taxonomy" id="1938619"/>
    <lineage>
        <taxon>Bacteria</taxon>
        <taxon>Pseudomonadati</taxon>
        <taxon>Planctomycetota</taxon>
        <taxon>Planctomycetia</taxon>
        <taxon>Planctomycetales</taxon>
        <taxon>Planctomycetaceae</taxon>
        <taxon>Thalassoglobus</taxon>
    </lineage>
</organism>
<keyword evidence="2" id="KW-1185">Reference proteome</keyword>
<dbReference type="RefSeq" id="WP_146509567.1">
    <property type="nucleotide sequence ID" value="NZ_SIHI01000001.1"/>
</dbReference>